<dbReference type="EMBL" id="AECZ01000001">
    <property type="protein sequence ID" value="EFL53106.1"/>
    <property type="molecule type" value="Genomic_DNA"/>
</dbReference>
<reference evidence="1 2" key="1">
    <citation type="submission" date="2010-08" db="EMBL/GenBank/DDBJ databases">
        <title>The draft genome of Desulfovibrio fructosovorans JJ.</title>
        <authorList>
            <consortium name="US DOE Joint Genome Institute (JGI-PGF)"/>
            <person name="Lucas S."/>
            <person name="Copeland A."/>
            <person name="Lapidus A."/>
            <person name="Cheng J.-F."/>
            <person name="Bruce D."/>
            <person name="Goodwin L."/>
            <person name="Pitluck S."/>
            <person name="Land M.L."/>
            <person name="Hauser L."/>
            <person name="Chang Y.-J."/>
            <person name="Jeffries C."/>
            <person name="Wall J.D."/>
            <person name="Stahl D.A."/>
            <person name="Arkin A.P."/>
            <person name="Dehal P."/>
            <person name="Stolyar S.M."/>
            <person name="Hazen T.C."/>
            <person name="Woyke T.J."/>
        </authorList>
    </citation>
    <scope>NUCLEOTIDE SEQUENCE [LARGE SCALE GENOMIC DNA]</scope>
    <source>
        <strain evidence="1 2">JJ</strain>
    </source>
</reference>
<comment type="caution">
    <text evidence="1">The sequence shown here is derived from an EMBL/GenBank/DDBJ whole genome shotgun (WGS) entry which is preliminary data.</text>
</comment>
<protein>
    <submittedName>
        <fullName evidence="1">Uncharacterized protein</fullName>
    </submittedName>
</protein>
<name>E1JRA5_SOLFR</name>
<dbReference type="RefSeq" id="WP_005990166.1">
    <property type="nucleotide sequence ID" value="NZ_AECZ01000001.1"/>
</dbReference>
<dbReference type="STRING" id="596151.DesfrDRAFT_0154"/>
<proteinExistence type="predicted"/>
<dbReference type="eggNOG" id="ENOG50315UY">
    <property type="taxonomic scope" value="Bacteria"/>
</dbReference>
<evidence type="ECO:0000313" key="1">
    <source>
        <dbReference type="EMBL" id="EFL53106.1"/>
    </source>
</evidence>
<evidence type="ECO:0000313" key="2">
    <source>
        <dbReference type="Proteomes" id="UP000006250"/>
    </source>
</evidence>
<accession>E1JRA5</accession>
<organism evidence="1 2">
    <name type="scientific">Solidesulfovibrio fructosivorans JJ]</name>
    <dbReference type="NCBI Taxonomy" id="596151"/>
    <lineage>
        <taxon>Bacteria</taxon>
        <taxon>Pseudomonadati</taxon>
        <taxon>Thermodesulfobacteriota</taxon>
        <taxon>Desulfovibrionia</taxon>
        <taxon>Desulfovibrionales</taxon>
        <taxon>Desulfovibrionaceae</taxon>
        <taxon>Solidesulfovibrio</taxon>
    </lineage>
</organism>
<dbReference type="AlphaFoldDB" id="E1JRA5"/>
<sequence>MAGILGSGDLYFDRQDDNGNSTGLLHIGNTTSFMITESSTLKERTSKMKKTYGQTLDSVAIHGAPKVSFTLNDLIRSNLALIHMGDDADATQALAAEATKIFAVEDVKAGVFYELGAAGVSITSVKDASNADFTTYEMDEDGGLFKFTEAPTEPVTVTYSVPKMSGYTITGSTRSTIKGRLLFIGKNLADQTNMRVDCKESQLTPKNGLDYLSDDFADAQYEGTLNTPSGETSPYSVRMLSAA</sequence>
<dbReference type="Proteomes" id="UP000006250">
    <property type="component" value="Unassembled WGS sequence"/>
</dbReference>
<keyword evidence="2" id="KW-1185">Reference proteome</keyword>
<gene>
    <name evidence="1" type="ORF">DesfrDRAFT_0154</name>
</gene>
<dbReference type="OrthoDB" id="8807675at2"/>